<dbReference type="SUPFAM" id="SSF81301">
    <property type="entry name" value="Nucleotidyltransferase"/>
    <property type="match status" value="1"/>
</dbReference>
<evidence type="ECO:0000259" key="1">
    <source>
        <dbReference type="Pfam" id="PF01909"/>
    </source>
</evidence>
<dbReference type="RefSeq" id="WP_127046320.1">
    <property type="nucleotide sequence ID" value="NZ_RZGZ01000001.1"/>
</dbReference>
<feature type="domain" description="Polymerase nucleotidyl transferase" evidence="1">
    <location>
        <begin position="11"/>
        <end position="51"/>
    </location>
</feature>
<name>A0A3S0X0Q4_9MICO</name>
<dbReference type="GO" id="GO:0016779">
    <property type="term" value="F:nucleotidyltransferase activity"/>
    <property type="evidence" value="ECO:0007669"/>
    <property type="project" value="InterPro"/>
</dbReference>
<evidence type="ECO:0000313" key="3">
    <source>
        <dbReference type="Proteomes" id="UP000274909"/>
    </source>
</evidence>
<proteinExistence type="predicted"/>
<dbReference type="Pfam" id="PF01909">
    <property type="entry name" value="NTP_transf_2"/>
    <property type="match status" value="1"/>
</dbReference>
<dbReference type="EMBL" id="RZGZ01000001">
    <property type="protein sequence ID" value="RUR03179.1"/>
    <property type="molecule type" value="Genomic_DNA"/>
</dbReference>
<sequence length="255" mass="27488">MTDDALLEYVARTLGDLPGVRGVALGGSRAYGGAGADSDWDVAVYYRDGFHPDSVRDLGWPGTISDIGGWGPIFNGGGKLVVDGREIDLHYRDLVLIEEIRAEAERGEYRVEPLLFHQAGLPSYILLAELGLNRVLLGDVPRWPYPEALRRAASARWWSEADLTLHYAREGHAVRGNVAQTAGLLSEAACRAGHAILAARGQWVTNEKRLLRLAGIEAVDALLTGLLADPAVLVARVDAVRAILTDAVSHAGVRV</sequence>
<dbReference type="InterPro" id="IPR043519">
    <property type="entry name" value="NT_sf"/>
</dbReference>
<dbReference type="Proteomes" id="UP000274909">
    <property type="component" value="Unassembled WGS sequence"/>
</dbReference>
<accession>A0A3S0X0Q4</accession>
<reference evidence="2 3" key="1">
    <citation type="submission" date="2018-12" db="EMBL/GenBank/DDBJ databases">
        <authorList>
            <person name="Li F."/>
        </authorList>
    </citation>
    <scope>NUCLEOTIDE SEQUENCE [LARGE SCALE GENOMIC DNA]</scope>
    <source>
        <strain evidence="2 3">EGI 6500705</strain>
    </source>
</reference>
<protein>
    <submittedName>
        <fullName evidence="2">Nucleotidyltransferase domain-containing protein</fullName>
    </submittedName>
</protein>
<dbReference type="AlphaFoldDB" id="A0A3S0X0Q4"/>
<keyword evidence="3" id="KW-1185">Reference proteome</keyword>
<dbReference type="OrthoDB" id="5176171at2"/>
<keyword evidence="2" id="KW-0808">Transferase</keyword>
<comment type="caution">
    <text evidence="2">The sequence shown here is derived from an EMBL/GenBank/DDBJ whole genome shotgun (WGS) entry which is preliminary data.</text>
</comment>
<dbReference type="CDD" id="cd05403">
    <property type="entry name" value="NT_KNTase_like"/>
    <property type="match status" value="1"/>
</dbReference>
<organism evidence="2 3">
    <name type="scientific">Labedella endophytica</name>
    <dbReference type="NCBI Taxonomy" id="1523160"/>
    <lineage>
        <taxon>Bacteria</taxon>
        <taxon>Bacillati</taxon>
        <taxon>Actinomycetota</taxon>
        <taxon>Actinomycetes</taxon>
        <taxon>Micrococcales</taxon>
        <taxon>Microbacteriaceae</taxon>
        <taxon>Labedella</taxon>
    </lineage>
</organism>
<gene>
    <name evidence="2" type="ORF">ELQ94_01080</name>
</gene>
<dbReference type="InterPro" id="IPR002934">
    <property type="entry name" value="Polymerase_NTP_transf_dom"/>
</dbReference>
<evidence type="ECO:0000313" key="2">
    <source>
        <dbReference type="EMBL" id="RUR03179.1"/>
    </source>
</evidence>